<comment type="catalytic activity">
    <reaction evidence="5">
        <text>alpha-maltose = beta-maltose</text>
        <dbReference type="Rhea" id="RHEA:21228"/>
        <dbReference type="ChEBI" id="CHEBI:18147"/>
        <dbReference type="ChEBI" id="CHEBI:18167"/>
        <dbReference type="EC" id="5.1.3.21"/>
    </reaction>
</comment>
<accession>A0A7H1MMM6</accession>
<dbReference type="Proteomes" id="UP000516446">
    <property type="component" value="Chromosome"/>
</dbReference>
<evidence type="ECO:0000256" key="3">
    <source>
        <dbReference type="ARBA" id="ARBA00023235"/>
    </source>
</evidence>
<dbReference type="InterPro" id="IPR047215">
    <property type="entry name" value="Galactose_mutarotase-like"/>
</dbReference>
<dbReference type="GO" id="GO:0033499">
    <property type="term" value="P:galactose catabolic process via UDP-galactose, Leloir pathway"/>
    <property type="evidence" value="ECO:0007669"/>
    <property type="project" value="TreeGrafter"/>
</dbReference>
<dbReference type="SUPFAM" id="SSF74650">
    <property type="entry name" value="Galactose mutarotase-like"/>
    <property type="match status" value="1"/>
</dbReference>
<dbReference type="PANTHER" id="PTHR10091:SF0">
    <property type="entry name" value="GALACTOSE MUTAROTASE"/>
    <property type="match status" value="1"/>
</dbReference>
<keyword evidence="4 5" id="KW-0119">Carbohydrate metabolism</keyword>
<dbReference type="PANTHER" id="PTHR10091">
    <property type="entry name" value="ALDOSE-1-EPIMERASE"/>
    <property type="match status" value="1"/>
</dbReference>
<organism evidence="6 7">
    <name type="scientific">Weissella koreensis</name>
    <dbReference type="NCBI Taxonomy" id="165096"/>
    <lineage>
        <taxon>Bacteria</taxon>
        <taxon>Bacillati</taxon>
        <taxon>Bacillota</taxon>
        <taxon>Bacilli</taxon>
        <taxon>Lactobacillales</taxon>
        <taxon>Lactobacillaceae</taxon>
        <taxon>Weissella</taxon>
    </lineage>
</organism>
<evidence type="ECO:0000256" key="1">
    <source>
        <dbReference type="ARBA" id="ARBA00005028"/>
    </source>
</evidence>
<keyword evidence="3 5" id="KW-0413">Isomerase</keyword>
<dbReference type="GO" id="GO:0030246">
    <property type="term" value="F:carbohydrate binding"/>
    <property type="evidence" value="ECO:0007669"/>
    <property type="project" value="InterPro"/>
</dbReference>
<dbReference type="GO" id="GO:0006006">
    <property type="term" value="P:glucose metabolic process"/>
    <property type="evidence" value="ECO:0007669"/>
    <property type="project" value="TreeGrafter"/>
</dbReference>
<keyword evidence="7" id="KW-1185">Reference proteome</keyword>
<dbReference type="CDD" id="cd09019">
    <property type="entry name" value="galactose_mutarotase_like"/>
    <property type="match status" value="1"/>
</dbReference>
<name>A0A7H1MMM6_9LACO</name>
<comment type="pathway">
    <text evidence="1 5">Carbohydrate metabolism; hexose metabolism.</text>
</comment>
<comment type="similarity">
    <text evidence="2 5">Belongs to the aldose epimerase family.</text>
</comment>
<evidence type="ECO:0000313" key="7">
    <source>
        <dbReference type="Proteomes" id="UP000516446"/>
    </source>
</evidence>
<comment type="function">
    <text evidence="5">Catalyzes the interconversion of alpha and beta anomers of maltose.</text>
</comment>
<dbReference type="UniPathway" id="UPA00242"/>
<evidence type="ECO:0000313" key="6">
    <source>
        <dbReference type="EMBL" id="QNT64712.1"/>
    </source>
</evidence>
<evidence type="ECO:0000256" key="2">
    <source>
        <dbReference type="ARBA" id="ARBA00006206"/>
    </source>
</evidence>
<reference evidence="6 7" key="1">
    <citation type="submission" date="2019-08" db="EMBL/GenBank/DDBJ databases">
        <authorList>
            <person name="Chang H.C."/>
            <person name="Mun S.Y."/>
        </authorList>
    </citation>
    <scope>NUCLEOTIDE SEQUENCE [LARGE SCALE GENOMIC DNA]</scope>
    <source>
        <strain evidence="6 7">SK</strain>
    </source>
</reference>
<evidence type="ECO:0000256" key="4">
    <source>
        <dbReference type="ARBA" id="ARBA00023277"/>
    </source>
</evidence>
<dbReference type="GO" id="GO:0005737">
    <property type="term" value="C:cytoplasm"/>
    <property type="evidence" value="ECO:0007669"/>
    <property type="project" value="TreeGrafter"/>
</dbReference>
<proteinExistence type="inferred from homology"/>
<dbReference type="InterPro" id="IPR008183">
    <property type="entry name" value="Aldose_1/G6P_1-epimerase"/>
</dbReference>
<dbReference type="InterPro" id="IPR014718">
    <property type="entry name" value="GH-type_carb-bd"/>
</dbReference>
<evidence type="ECO:0000256" key="5">
    <source>
        <dbReference type="PIRNR" id="PIRNR005096"/>
    </source>
</evidence>
<dbReference type="PIRSF" id="PIRSF005096">
    <property type="entry name" value="GALM"/>
    <property type="match status" value="1"/>
</dbReference>
<dbReference type="EMBL" id="CP043431">
    <property type="protein sequence ID" value="QNT64712.1"/>
    <property type="molecule type" value="Genomic_DNA"/>
</dbReference>
<dbReference type="RefSeq" id="WP_006845051.1">
    <property type="nucleotide sequence ID" value="NZ_CP043431.1"/>
</dbReference>
<gene>
    <name evidence="6" type="ORF">FY536_05330</name>
</gene>
<dbReference type="Gene3D" id="2.70.98.10">
    <property type="match status" value="1"/>
</dbReference>
<protein>
    <recommendedName>
        <fullName evidence="5">Maltose epimerase</fullName>
        <ecNumber evidence="5">5.1.3.21</ecNumber>
    </recommendedName>
</protein>
<dbReference type="InterPro" id="IPR011013">
    <property type="entry name" value="Gal_mutarotase_sf_dom"/>
</dbReference>
<dbReference type="GO" id="GO:0050558">
    <property type="term" value="F:maltose epimerase activity"/>
    <property type="evidence" value="ECO:0007669"/>
    <property type="project" value="UniProtKB-EC"/>
</dbReference>
<dbReference type="AlphaFoldDB" id="A0A7H1MMM6"/>
<dbReference type="EC" id="5.1.3.21" evidence="5"/>
<dbReference type="Pfam" id="PF01263">
    <property type="entry name" value="Aldose_epim"/>
    <property type="match status" value="1"/>
</dbReference>
<dbReference type="InterPro" id="IPR015443">
    <property type="entry name" value="Aldose_1-epimerase"/>
</dbReference>
<sequence>MAINLTSLGTTPSGEELQHVIIQNKNGHKLGLVSWGASWQSFKTAAGQDLVLGFHDVDSYLNNNYYIGNAVGRVAGRIDGANFDLEGHNYQLDQNEGNNTLHGGEKSFSHRNWEIKELDEINNRVVFGTSLDENEDHFPGTMQVTVTYALSDTDEVTLEFSALSDKTTLFNPTSHVYFNMGGLETDANKMQLQIKADRYMELRKTDKIPTGKLLPVEGTAYDFNTVTTIGEAIAEIPSDDFDKKFDDVFALDSKYQTNVVLSDPVSKRAVEMTTDRNAVVFFITNPEVDNYSDQAAFLAEHPYNGVALEAQTLSDSIHHPEFGDIVLPANQQKTYTTKYAFKNL</sequence>
<dbReference type="GO" id="GO:0004034">
    <property type="term" value="F:aldose 1-epimerase activity"/>
    <property type="evidence" value="ECO:0007669"/>
    <property type="project" value="TreeGrafter"/>
</dbReference>